<dbReference type="GO" id="GO:0006260">
    <property type="term" value="P:DNA replication"/>
    <property type="evidence" value="ECO:0007669"/>
    <property type="project" value="InterPro"/>
</dbReference>
<evidence type="ECO:0000259" key="1">
    <source>
        <dbReference type="PROSITE" id="PS51199"/>
    </source>
</evidence>
<comment type="caution">
    <text evidence="2">The sequence shown here is derived from an EMBL/GenBank/DDBJ whole genome shotgun (WGS) entry which is preliminary data.</text>
</comment>
<dbReference type="PANTHER" id="PTHR30153:SF2">
    <property type="entry name" value="REPLICATIVE DNA HELICASE"/>
    <property type="match status" value="1"/>
</dbReference>
<dbReference type="PANTHER" id="PTHR30153">
    <property type="entry name" value="REPLICATIVE DNA HELICASE DNAB"/>
    <property type="match status" value="1"/>
</dbReference>
<dbReference type="RefSeq" id="WP_132110085.1">
    <property type="nucleotide sequence ID" value="NZ_SLWS01000001.1"/>
</dbReference>
<dbReference type="EMBL" id="SLWS01000001">
    <property type="protein sequence ID" value="TCO64368.1"/>
    <property type="molecule type" value="Genomic_DNA"/>
</dbReference>
<dbReference type="Proteomes" id="UP000295680">
    <property type="component" value="Unassembled WGS sequence"/>
</dbReference>
<dbReference type="SUPFAM" id="SSF52540">
    <property type="entry name" value="P-loop containing nucleoside triphosphate hydrolases"/>
    <property type="match status" value="1"/>
</dbReference>
<proteinExistence type="predicted"/>
<dbReference type="GO" id="GO:0005829">
    <property type="term" value="C:cytosol"/>
    <property type="evidence" value="ECO:0007669"/>
    <property type="project" value="TreeGrafter"/>
</dbReference>
<dbReference type="Gene3D" id="3.40.50.300">
    <property type="entry name" value="P-loop containing nucleotide triphosphate hydrolases"/>
    <property type="match status" value="1"/>
</dbReference>
<protein>
    <submittedName>
        <fullName evidence="2">Replicative DNA helicase</fullName>
    </submittedName>
</protein>
<dbReference type="Gene3D" id="1.10.860.10">
    <property type="entry name" value="DNAb Helicase, Chain A"/>
    <property type="match status" value="1"/>
</dbReference>
<keyword evidence="3" id="KW-1185">Reference proteome</keyword>
<dbReference type="InterPro" id="IPR007694">
    <property type="entry name" value="DNA_helicase_DnaB-like_C"/>
</dbReference>
<accession>A0A4R2K3L9</accession>
<dbReference type="Pfam" id="PF03796">
    <property type="entry name" value="DnaB_C"/>
    <property type="match status" value="1"/>
</dbReference>
<dbReference type="PROSITE" id="PS51199">
    <property type="entry name" value="SF4_HELICASE"/>
    <property type="match status" value="1"/>
</dbReference>
<name>A0A4R2K3L9_9PSEU</name>
<gene>
    <name evidence="2" type="ORF">EV192_101136</name>
</gene>
<sequence>MTELNPADEERYLASLLLPITTRTLRDDALTTVAPEDFWDTHIGRLWTEARALRERDEPITKRTLIAATRNPAKGKPADNPAVKRLLDELDGVMPTIGLYPKAVTTVRHHARMRRIVGFADSVRQRAFLAEDYAQAIGMAYELLSKLDEQQTEHADVQAFGDLLDQFITEQQVPAGSRSPVIATPWPEVNEQIAGGLHGGRLYIVGARPGEGKSIAAHQLAENAAATGHPSIVFSVEMGAAEVTGRVVSAGAQVEMRDVSRRDLDPYSWGKVHEYVERARHYALFVVDKSDLSIPYIRTVCRNQKRRTGLDVIVIDYLQLLSTDRSQPREQQVAGISRALKVLSRELDAAVVVPAQLNRETVRRGGKPNLADLRESGGIEADADVVMLLARQVIEDGPRKGEYNGMISIDIAKNRHGKTGHVELPWRAHYSMIGAAPSRHGAA</sequence>
<keyword evidence="2" id="KW-0067">ATP-binding</keyword>
<feature type="domain" description="SF4 helicase" evidence="1">
    <location>
        <begin position="175"/>
        <end position="440"/>
    </location>
</feature>
<dbReference type="AlphaFoldDB" id="A0A4R2K3L9"/>
<dbReference type="InterPro" id="IPR027417">
    <property type="entry name" value="P-loop_NTPase"/>
</dbReference>
<keyword evidence="2" id="KW-0378">Hydrolase</keyword>
<keyword evidence="2" id="KW-0547">Nucleotide-binding</keyword>
<dbReference type="InterPro" id="IPR016136">
    <property type="entry name" value="DNA_helicase_N/primase_C"/>
</dbReference>
<organism evidence="2 3">
    <name type="scientific">Actinocrispum wychmicini</name>
    <dbReference type="NCBI Taxonomy" id="1213861"/>
    <lineage>
        <taxon>Bacteria</taxon>
        <taxon>Bacillati</taxon>
        <taxon>Actinomycetota</taxon>
        <taxon>Actinomycetes</taxon>
        <taxon>Pseudonocardiales</taxon>
        <taxon>Pseudonocardiaceae</taxon>
        <taxon>Actinocrispum</taxon>
    </lineage>
</organism>
<dbReference type="OrthoDB" id="9773982at2"/>
<evidence type="ECO:0000313" key="2">
    <source>
        <dbReference type="EMBL" id="TCO64368.1"/>
    </source>
</evidence>
<dbReference type="GO" id="GO:0005524">
    <property type="term" value="F:ATP binding"/>
    <property type="evidence" value="ECO:0007669"/>
    <property type="project" value="InterPro"/>
</dbReference>
<reference evidence="2 3" key="1">
    <citation type="submission" date="2019-03" db="EMBL/GenBank/DDBJ databases">
        <title>Genomic Encyclopedia of Type Strains, Phase IV (KMG-IV): sequencing the most valuable type-strain genomes for metagenomic binning, comparative biology and taxonomic classification.</title>
        <authorList>
            <person name="Goeker M."/>
        </authorList>
    </citation>
    <scope>NUCLEOTIDE SEQUENCE [LARGE SCALE GENOMIC DNA]</scope>
    <source>
        <strain evidence="2 3">DSM 45934</strain>
    </source>
</reference>
<evidence type="ECO:0000313" key="3">
    <source>
        <dbReference type="Proteomes" id="UP000295680"/>
    </source>
</evidence>
<keyword evidence="2" id="KW-0347">Helicase</keyword>
<dbReference type="GO" id="GO:0003678">
    <property type="term" value="F:DNA helicase activity"/>
    <property type="evidence" value="ECO:0007669"/>
    <property type="project" value="InterPro"/>
</dbReference>